<sequence>MAWCQCALEQGWELLQFLNILESSPGVVCEWS</sequence>
<dbReference type="EMBL" id="GBXM01003648">
    <property type="protein sequence ID" value="JAI04930.1"/>
    <property type="molecule type" value="Transcribed_RNA"/>
</dbReference>
<proteinExistence type="predicted"/>
<accession>A0A0E9XQM7</accession>
<evidence type="ECO:0000313" key="1">
    <source>
        <dbReference type="EMBL" id="JAI04930.1"/>
    </source>
</evidence>
<organism evidence="1">
    <name type="scientific">Anguilla anguilla</name>
    <name type="common">European freshwater eel</name>
    <name type="synonym">Muraena anguilla</name>
    <dbReference type="NCBI Taxonomy" id="7936"/>
    <lineage>
        <taxon>Eukaryota</taxon>
        <taxon>Metazoa</taxon>
        <taxon>Chordata</taxon>
        <taxon>Craniata</taxon>
        <taxon>Vertebrata</taxon>
        <taxon>Euteleostomi</taxon>
        <taxon>Actinopterygii</taxon>
        <taxon>Neopterygii</taxon>
        <taxon>Teleostei</taxon>
        <taxon>Anguilliformes</taxon>
        <taxon>Anguillidae</taxon>
        <taxon>Anguilla</taxon>
    </lineage>
</organism>
<protein>
    <submittedName>
        <fullName evidence="1">Uncharacterized protein</fullName>
    </submittedName>
</protein>
<reference evidence="1" key="2">
    <citation type="journal article" date="2015" name="Fish Shellfish Immunol.">
        <title>Early steps in the European eel (Anguilla anguilla)-Vibrio vulnificus interaction in the gills: Role of the RtxA13 toxin.</title>
        <authorList>
            <person name="Callol A."/>
            <person name="Pajuelo D."/>
            <person name="Ebbesson L."/>
            <person name="Teles M."/>
            <person name="MacKenzie S."/>
            <person name="Amaro C."/>
        </authorList>
    </citation>
    <scope>NUCLEOTIDE SEQUENCE</scope>
</reference>
<dbReference type="AlphaFoldDB" id="A0A0E9XQM7"/>
<name>A0A0E9XQM7_ANGAN</name>
<reference evidence="1" key="1">
    <citation type="submission" date="2014-11" db="EMBL/GenBank/DDBJ databases">
        <authorList>
            <person name="Amaro Gonzalez C."/>
        </authorList>
    </citation>
    <scope>NUCLEOTIDE SEQUENCE</scope>
</reference>